<protein>
    <recommendedName>
        <fullName evidence="3">phosphatidylserine decarboxylase</fullName>
        <ecNumber evidence="3">4.1.1.65</ecNumber>
    </recommendedName>
</protein>
<dbReference type="GO" id="GO:0004609">
    <property type="term" value="F:phosphatidylserine decarboxylase activity"/>
    <property type="evidence" value="ECO:0007669"/>
    <property type="project" value="UniProtKB-EC"/>
</dbReference>
<dbReference type="PANTHER" id="PTHR10067">
    <property type="entry name" value="PHOSPHATIDYLSERINE DECARBOXYLASE"/>
    <property type="match status" value="1"/>
</dbReference>
<dbReference type="InterPro" id="IPR003817">
    <property type="entry name" value="PS_Dcarbxylase"/>
</dbReference>
<dbReference type="EMBL" id="WFLM01000003">
    <property type="protein sequence ID" value="KAB8038688.1"/>
    <property type="molecule type" value="Genomic_DNA"/>
</dbReference>
<keyword evidence="14" id="KW-1185">Reference proteome</keyword>
<evidence type="ECO:0000313" key="14">
    <source>
        <dbReference type="Proteomes" id="UP000437748"/>
    </source>
</evidence>
<evidence type="ECO:0000256" key="2">
    <source>
        <dbReference type="ARBA" id="ARBA00005189"/>
    </source>
</evidence>
<gene>
    <name evidence="13" type="primary">psd</name>
    <name evidence="13" type="ORF">GCL60_07440</name>
</gene>
<evidence type="ECO:0000256" key="7">
    <source>
        <dbReference type="ARBA" id="ARBA00023145"/>
    </source>
</evidence>
<evidence type="ECO:0000256" key="10">
    <source>
        <dbReference type="ARBA" id="ARBA00023264"/>
    </source>
</evidence>
<dbReference type="UniPathway" id="UPA00558"/>
<keyword evidence="6" id="KW-0443">Lipid metabolism</keyword>
<comment type="pathway">
    <text evidence="12">Phospholipid metabolism; phosphatidylethanolamine biosynthesis.</text>
</comment>
<dbReference type="InterPro" id="IPR033177">
    <property type="entry name" value="PSD-B"/>
</dbReference>
<keyword evidence="11" id="KW-0670">Pyruvate</keyword>
<keyword evidence="9 13" id="KW-0456">Lyase</keyword>
<keyword evidence="5" id="KW-0210">Decarboxylase</keyword>
<evidence type="ECO:0000256" key="1">
    <source>
        <dbReference type="ARBA" id="ARBA00001928"/>
    </source>
</evidence>
<name>A0A6N6VRV7_9BACT</name>
<evidence type="ECO:0000313" key="13">
    <source>
        <dbReference type="EMBL" id="KAB8038688.1"/>
    </source>
</evidence>
<evidence type="ECO:0000256" key="12">
    <source>
        <dbReference type="ARBA" id="ARBA00024326"/>
    </source>
</evidence>
<evidence type="ECO:0000256" key="8">
    <source>
        <dbReference type="ARBA" id="ARBA00023209"/>
    </source>
</evidence>
<reference evidence="13 14" key="1">
    <citation type="submission" date="2019-10" db="EMBL/GenBank/DDBJ databases">
        <title>New species of Slilvanegrellaceae.</title>
        <authorList>
            <person name="Pitt A."/>
            <person name="Hahn M.W."/>
        </authorList>
    </citation>
    <scope>NUCLEOTIDE SEQUENCE [LARGE SCALE GENOMIC DNA]</scope>
    <source>
        <strain evidence="13 14">SP-Ram-0.45-NSY-1</strain>
    </source>
</reference>
<organism evidence="13 14">
    <name type="scientific">Silvanigrella paludirubra</name>
    <dbReference type="NCBI Taxonomy" id="2499159"/>
    <lineage>
        <taxon>Bacteria</taxon>
        <taxon>Pseudomonadati</taxon>
        <taxon>Bdellovibrionota</taxon>
        <taxon>Oligoflexia</taxon>
        <taxon>Silvanigrellales</taxon>
        <taxon>Silvanigrellaceae</taxon>
        <taxon>Silvanigrella</taxon>
    </lineage>
</organism>
<dbReference type="AlphaFoldDB" id="A0A6N6VRV7"/>
<comment type="pathway">
    <text evidence="2">Lipid metabolism.</text>
</comment>
<evidence type="ECO:0000256" key="11">
    <source>
        <dbReference type="ARBA" id="ARBA00023317"/>
    </source>
</evidence>
<dbReference type="RefSeq" id="WP_153419917.1">
    <property type="nucleotide sequence ID" value="NZ_WFLM01000003.1"/>
</dbReference>
<evidence type="ECO:0000256" key="5">
    <source>
        <dbReference type="ARBA" id="ARBA00022793"/>
    </source>
</evidence>
<dbReference type="GO" id="GO:0006646">
    <property type="term" value="P:phosphatidylethanolamine biosynthetic process"/>
    <property type="evidence" value="ECO:0007669"/>
    <property type="project" value="UniProtKB-UniPathway"/>
</dbReference>
<evidence type="ECO:0000256" key="4">
    <source>
        <dbReference type="ARBA" id="ARBA00022516"/>
    </source>
</evidence>
<keyword evidence="10" id="KW-1208">Phospholipid metabolism</keyword>
<dbReference type="OrthoDB" id="5289917at2"/>
<keyword evidence="7" id="KW-0865">Zymogen</keyword>
<evidence type="ECO:0000256" key="3">
    <source>
        <dbReference type="ARBA" id="ARBA00012243"/>
    </source>
</evidence>
<evidence type="ECO:0000256" key="6">
    <source>
        <dbReference type="ARBA" id="ARBA00023098"/>
    </source>
</evidence>
<accession>A0A6N6VRV7</accession>
<comment type="caution">
    <text evidence="13">The sequence shown here is derived from an EMBL/GenBank/DDBJ whole genome shotgun (WGS) entry which is preliminary data.</text>
</comment>
<keyword evidence="8" id="KW-0594">Phospholipid biosynthesis</keyword>
<keyword evidence="4" id="KW-0444">Lipid biosynthesis</keyword>
<evidence type="ECO:0000256" key="9">
    <source>
        <dbReference type="ARBA" id="ARBA00023239"/>
    </source>
</evidence>
<proteinExistence type="predicted"/>
<dbReference type="EC" id="4.1.1.65" evidence="3"/>
<dbReference type="NCBIfam" id="TIGR00163">
    <property type="entry name" value="PS_decarb"/>
    <property type="match status" value="1"/>
</dbReference>
<dbReference type="PANTHER" id="PTHR10067:SF17">
    <property type="entry name" value="PHOSPHATIDYLSERINE DECARBOXYLASE PROENZYME 2"/>
    <property type="match status" value="1"/>
</dbReference>
<comment type="cofactor">
    <cofactor evidence="1">
        <name>pyruvate</name>
        <dbReference type="ChEBI" id="CHEBI:15361"/>
    </cofactor>
</comment>
<dbReference type="Pfam" id="PF02666">
    <property type="entry name" value="PS_Dcarbxylase"/>
    <property type="match status" value="1"/>
</dbReference>
<dbReference type="Proteomes" id="UP000437748">
    <property type="component" value="Unassembled WGS sequence"/>
</dbReference>
<sequence length="315" mass="35188">MLKSILGNTTKQINVIKRMSGEKFVEKIYGEDAMKVFYGSAAGAAFTEKFLTNKWISNIYGAYNDSGASKHKIEEFVNLMGINVSESEKDISEYNSFNDFFARKLHPRARPINRTATGINSPGDGRLLVFPKITDSTLSYVKWAPIKLIELFNGNESLAERYKNGSCGILRLCPSDYHRFHFPVSGKAGITKTVPGLLHSVNPYALEHKIPVYCLNKRTICELDSDNFGKVLLMEVGALFVGTIVQTYRPGMQVEKGDEKGFFKFGGSTCIFFFEHGIMKFDEDLIQASNEGFETLVHIGEKIGTLSEGKVDAER</sequence>